<dbReference type="AlphaFoldDB" id="A0A2H5N1T6"/>
<dbReference type="SUPFAM" id="SSF51445">
    <property type="entry name" value="(Trans)glycosidases"/>
    <property type="match status" value="1"/>
</dbReference>
<dbReference type="PROSITE" id="PS51910">
    <property type="entry name" value="GH18_2"/>
    <property type="match status" value="1"/>
</dbReference>
<evidence type="ECO:0000259" key="1">
    <source>
        <dbReference type="PROSITE" id="PS51910"/>
    </source>
</evidence>
<dbReference type="EMBL" id="BDQV01005920">
    <property type="protein sequence ID" value="GAY34042.1"/>
    <property type="molecule type" value="Genomic_DNA"/>
</dbReference>
<gene>
    <name evidence="2" type="ORF">CUMW_285820</name>
</gene>
<dbReference type="STRING" id="55188.A0A2H5N1T6"/>
<dbReference type="InterPro" id="IPR029070">
    <property type="entry name" value="Chitinase_insertion_sf"/>
</dbReference>
<evidence type="ECO:0000313" key="3">
    <source>
        <dbReference type="Proteomes" id="UP000236630"/>
    </source>
</evidence>
<accession>A0A2H5N1T6</accession>
<reference evidence="2 3" key="1">
    <citation type="journal article" date="2017" name="Front. Genet.">
        <title>Draft sequencing of the heterozygous diploid genome of Satsuma (Citrus unshiu Marc.) using a hybrid assembly approach.</title>
        <authorList>
            <person name="Shimizu T."/>
            <person name="Tanizawa Y."/>
            <person name="Mochizuki T."/>
            <person name="Nagasaki H."/>
            <person name="Yoshioka T."/>
            <person name="Toyoda A."/>
            <person name="Fujiyama A."/>
            <person name="Kaminuma E."/>
            <person name="Nakamura Y."/>
        </authorList>
    </citation>
    <scope>NUCLEOTIDE SEQUENCE [LARGE SCALE GENOMIC DNA]</scope>
    <source>
        <strain evidence="3">cv. Miyagawa wase</strain>
    </source>
</reference>
<sequence>MLSLLNTQGLQGQILLVLMRLYIIQRSVSNTEYGITEWIEERLSADKLVLCLPFYGYAWTLVKPKDNGIGAAATGPTLSDNGFVPY</sequence>
<comment type="caution">
    <text evidence="2">The sequence shown here is derived from an EMBL/GenBank/DDBJ whole genome shotgun (WGS) entry which is preliminary data.</text>
</comment>
<feature type="domain" description="GH18" evidence="1">
    <location>
        <begin position="1"/>
        <end position="86"/>
    </location>
</feature>
<proteinExistence type="predicted"/>
<feature type="non-terminal residue" evidence="2">
    <location>
        <position position="86"/>
    </location>
</feature>
<protein>
    <recommendedName>
        <fullName evidence="1">GH18 domain-containing protein</fullName>
    </recommendedName>
</protein>
<dbReference type="Proteomes" id="UP000236630">
    <property type="component" value="Unassembled WGS sequence"/>
</dbReference>
<dbReference type="Gene3D" id="3.20.20.80">
    <property type="entry name" value="Glycosidases"/>
    <property type="match status" value="1"/>
</dbReference>
<evidence type="ECO:0000313" key="2">
    <source>
        <dbReference type="EMBL" id="GAY34042.1"/>
    </source>
</evidence>
<dbReference type="Gene3D" id="3.10.50.10">
    <property type="match status" value="1"/>
</dbReference>
<dbReference type="InterPro" id="IPR017853">
    <property type="entry name" value="GH"/>
</dbReference>
<dbReference type="InterPro" id="IPR001223">
    <property type="entry name" value="Glyco_hydro18_cat"/>
</dbReference>
<dbReference type="GO" id="GO:0005975">
    <property type="term" value="P:carbohydrate metabolic process"/>
    <property type="evidence" value="ECO:0007669"/>
    <property type="project" value="InterPro"/>
</dbReference>
<keyword evidence="3" id="KW-1185">Reference proteome</keyword>
<organism evidence="2 3">
    <name type="scientific">Citrus unshiu</name>
    <name type="common">Satsuma mandarin</name>
    <name type="synonym">Citrus nobilis var. unshiu</name>
    <dbReference type="NCBI Taxonomy" id="55188"/>
    <lineage>
        <taxon>Eukaryota</taxon>
        <taxon>Viridiplantae</taxon>
        <taxon>Streptophyta</taxon>
        <taxon>Embryophyta</taxon>
        <taxon>Tracheophyta</taxon>
        <taxon>Spermatophyta</taxon>
        <taxon>Magnoliopsida</taxon>
        <taxon>eudicotyledons</taxon>
        <taxon>Gunneridae</taxon>
        <taxon>Pentapetalae</taxon>
        <taxon>rosids</taxon>
        <taxon>malvids</taxon>
        <taxon>Sapindales</taxon>
        <taxon>Rutaceae</taxon>
        <taxon>Aurantioideae</taxon>
        <taxon>Citrus</taxon>
    </lineage>
</organism>
<name>A0A2H5N1T6_CITUN</name>